<dbReference type="Gene3D" id="1.10.3030.10">
    <property type="entry name" value="Gametocyte protein Pfg27"/>
    <property type="match status" value="1"/>
</dbReference>
<dbReference type="AlphaFoldDB" id="A0A1J1GPW4"/>
<dbReference type="InterPro" id="IPR036469">
    <property type="entry name" value="Pfg27_sf"/>
</dbReference>
<accession>A0A1J1GPW4</accession>
<dbReference type="GeneID" id="39730383"/>
<comment type="caution">
    <text evidence="1">The sequence shown here is derived from an EMBL/GenBank/DDBJ whole genome shotgun (WGS) entry which is preliminary data.</text>
</comment>
<reference evidence="1" key="1">
    <citation type="submission" date="2015-04" db="EMBL/GenBank/DDBJ databases">
        <authorList>
            <consortium name="Pathogen Informatics"/>
        </authorList>
    </citation>
    <scope>NUCLEOTIDE SEQUENCE [LARGE SCALE GENOMIC DNA]</scope>
    <source>
        <strain evidence="1">8A</strain>
    </source>
</reference>
<protein>
    <submittedName>
        <fullName evidence="1">Gamete antigen 27/25, putative</fullName>
    </submittedName>
</protein>
<evidence type="ECO:0000313" key="2">
    <source>
        <dbReference type="Proteomes" id="UP000220797"/>
    </source>
</evidence>
<dbReference type="InterPro" id="IPR015299">
    <property type="entry name" value="Gamete_antigen_PLAspp"/>
</dbReference>
<dbReference type="OrthoDB" id="387098at2759"/>
<dbReference type="Pfam" id="PF09216">
    <property type="entry name" value="Pfg27"/>
    <property type="match status" value="1"/>
</dbReference>
<evidence type="ECO:0000313" key="1">
    <source>
        <dbReference type="EMBL" id="CRG94461.1"/>
    </source>
</evidence>
<sequence length="207" mass="24277">MVRGASGEDPSIKQGIHEFDPSDGYYVEFKKVSTVEFDTTIIILDKLKGCSIDEMEEILKDFDSIKKEIVEVGKKCGDYILREEFRDHMAFRISDRLRDYYAEQEMTEDYYLKLKNIFWMEQKAFEETFFEVSKKKGPIEKKKVIDDVNLIVSHLKRYADSMGIKLSEQKLHNAALRIGRFISDLNFLTLRYSKLLPLKPNDNKPHS</sequence>
<keyword evidence="2" id="KW-1185">Reference proteome</keyword>
<dbReference type="RefSeq" id="XP_028527282.1">
    <property type="nucleotide sequence ID" value="XM_028670540.1"/>
</dbReference>
<organism evidence="1 2">
    <name type="scientific">Plasmodium gallinaceum</name>
    <dbReference type="NCBI Taxonomy" id="5849"/>
    <lineage>
        <taxon>Eukaryota</taxon>
        <taxon>Sar</taxon>
        <taxon>Alveolata</taxon>
        <taxon>Apicomplexa</taxon>
        <taxon>Aconoidasida</taxon>
        <taxon>Haemosporida</taxon>
        <taxon>Plasmodiidae</taxon>
        <taxon>Plasmodium</taxon>
        <taxon>Plasmodium (Haemamoeba)</taxon>
    </lineage>
</organism>
<name>A0A1J1GPW4_PLAGA</name>
<dbReference type="SUPFAM" id="SSF89162">
    <property type="entry name" value="Gametocyte protein Pfg27"/>
    <property type="match status" value="1"/>
</dbReference>
<dbReference type="Proteomes" id="UP000220797">
    <property type="component" value="Unassembled WGS sequence"/>
</dbReference>
<gene>
    <name evidence="1" type="ORF">PGAL8A_00185600</name>
</gene>
<dbReference type="VEuPathDB" id="PlasmoDB:PGAL8A_00185600"/>
<dbReference type="EMBL" id="CVMV01000024">
    <property type="protein sequence ID" value="CRG94461.1"/>
    <property type="molecule type" value="Genomic_DNA"/>
</dbReference>
<dbReference type="OMA" id="FEECKLA"/>
<proteinExistence type="predicted"/>